<evidence type="ECO:0000256" key="1">
    <source>
        <dbReference type="PROSITE-ProRule" id="PRU10038"/>
    </source>
</evidence>
<dbReference type="PANTHER" id="PTHR23025:SF4">
    <property type="entry name" value="ALPHA_BETA HYDROLASE FOLD-3 DOMAIN-CONTAINING PROTEIN"/>
    <property type="match status" value="1"/>
</dbReference>
<dbReference type="InterPro" id="IPR013094">
    <property type="entry name" value="AB_hydrolase_3"/>
</dbReference>
<protein>
    <submittedName>
        <fullName evidence="3">Acetyl esterase</fullName>
    </submittedName>
</protein>
<dbReference type="GO" id="GO:0004806">
    <property type="term" value="F:triacylglycerol lipase activity"/>
    <property type="evidence" value="ECO:0007669"/>
    <property type="project" value="TreeGrafter"/>
</dbReference>
<keyword evidence="4" id="KW-1185">Reference proteome</keyword>
<dbReference type="InterPro" id="IPR029058">
    <property type="entry name" value="AB_hydrolase_fold"/>
</dbReference>
<dbReference type="SUPFAM" id="SSF53474">
    <property type="entry name" value="alpha/beta-Hydrolases"/>
    <property type="match status" value="1"/>
</dbReference>
<evidence type="ECO:0000313" key="3">
    <source>
        <dbReference type="EMBL" id="SKC02512.1"/>
    </source>
</evidence>
<name>A0A1T5G2D3_9SPHN</name>
<dbReference type="PROSITE" id="PS01174">
    <property type="entry name" value="LIPASE_GDXG_SER"/>
    <property type="match status" value="1"/>
</dbReference>
<dbReference type="GO" id="GO:0019433">
    <property type="term" value="P:triglyceride catabolic process"/>
    <property type="evidence" value="ECO:0007669"/>
    <property type="project" value="TreeGrafter"/>
</dbReference>
<proteinExistence type="predicted"/>
<feature type="domain" description="Alpha/beta hydrolase fold-3" evidence="2">
    <location>
        <begin position="81"/>
        <end position="285"/>
    </location>
</feature>
<sequence>MPAGPTLADGIADYIAAVRLTPPGERPPLETARLLADRHADRIAIPRPEGMAVATSFVVGQGRETPIRIYRPAGDGAQAALVYFHGGGFTIGSIESYEPLAMGLAEASGATVISVHYSRLPEATPRAIIDECFGVLGWAHAMPEELRIDPARIGVAGDSAGAFIAAQLSILTRDRGGPAIAAQVLIYGMFDLVAREAHRTAEDPVLSWPVIEAMLHTWHECDARDPVGLPAPLRCADLSGLPPAILLGAALDPMREEGDDYAGRLRAAGVAVETRTAPAMPHGFLRALRFSAPARDEMTRLGTSIRTILRT</sequence>
<evidence type="ECO:0000313" key="4">
    <source>
        <dbReference type="Proteomes" id="UP000189818"/>
    </source>
</evidence>
<accession>A0A1T5G2D3</accession>
<dbReference type="GO" id="GO:0005829">
    <property type="term" value="C:cytosol"/>
    <property type="evidence" value="ECO:0007669"/>
    <property type="project" value="TreeGrafter"/>
</dbReference>
<dbReference type="Proteomes" id="UP000189818">
    <property type="component" value="Unassembled WGS sequence"/>
</dbReference>
<evidence type="ECO:0000259" key="2">
    <source>
        <dbReference type="Pfam" id="PF07859"/>
    </source>
</evidence>
<dbReference type="STRING" id="439228.SAMN06295920_111176"/>
<dbReference type="EMBL" id="FUYM01000011">
    <property type="protein sequence ID" value="SKC02512.1"/>
    <property type="molecule type" value="Genomic_DNA"/>
</dbReference>
<reference evidence="4" key="1">
    <citation type="submission" date="2017-02" db="EMBL/GenBank/DDBJ databases">
        <authorList>
            <person name="Varghese N."/>
            <person name="Submissions S."/>
        </authorList>
    </citation>
    <scope>NUCLEOTIDE SEQUENCE [LARGE SCALE GENOMIC DNA]</scope>
    <source>
        <strain evidence="4">UM2</strain>
    </source>
</reference>
<organism evidence="3 4">
    <name type="scientific">Rhizorhabdus histidinilytica</name>
    <dbReference type="NCBI Taxonomy" id="439228"/>
    <lineage>
        <taxon>Bacteria</taxon>
        <taxon>Pseudomonadati</taxon>
        <taxon>Pseudomonadota</taxon>
        <taxon>Alphaproteobacteria</taxon>
        <taxon>Sphingomonadales</taxon>
        <taxon>Sphingomonadaceae</taxon>
        <taxon>Rhizorhabdus</taxon>
    </lineage>
</organism>
<dbReference type="InterPro" id="IPR033140">
    <property type="entry name" value="Lipase_GDXG_put_SER_AS"/>
</dbReference>
<feature type="active site" evidence="1">
    <location>
        <position position="159"/>
    </location>
</feature>
<dbReference type="PANTHER" id="PTHR23025">
    <property type="entry name" value="TRIACYLGLYCEROL LIPASE"/>
    <property type="match status" value="1"/>
</dbReference>
<dbReference type="Gene3D" id="3.40.50.1820">
    <property type="entry name" value="alpha/beta hydrolase"/>
    <property type="match status" value="1"/>
</dbReference>
<dbReference type="GO" id="GO:0004771">
    <property type="term" value="F:sterol ester esterase activity"/>
    <property type="evidence" value="ECO:0007669"/>
    <property type="project" value="TreeGrafter"/>
</dbReference>
<gene>
    <name evidence="3" type="ORF">SAMN06295920_111176</name>
</gene>
<dbReference type="Pfam" id="PF07859">
    <property type="entry name" value="Abhydrolase_3"/>
    <property type="match status" value="1"/>
</dbReference>
<dbReference type="AlphaFoldDB" id="A0A1T5G2D3"/>
<dbReference type="RefSeq" id="WP_176152650.1">
    <property type="nucleotide sequence ID" value="NZ_FUYM01000011.1"/>
</dbReference>